<protein>
    <recommendedName>
        <fullName evidence="1">F-box domain-containing protein</fullName>
    </recommendedName>
</protein>
<sequence>MPSEITTNILSRLPFRNIIISKCVCKPWLDLIETHLSKSVPGLILHHCEDQRNVFTILDFEEAVEELQQEELRYNRITELDVTAFISLPDQFGIRIEGSANGLLFLRNLPNALYICNPITREYMELPNPKEMGCYIYPTIVSYGFGVTKMSGEYKVVRIYSECVRYPRCPSFLSISKPKSECQVYTLGTGSWRSVPPGDDTLEYDSRSVGMFLSGNFHWLVADLKGSCLISCLNLETEVFRRLSTSTTIPESGRFLWRLVVLGDCLCLCDNTSDDEIVIWVMKEYGVDKSWKKEFVISKISIFAGESSKVVYPLKVFRDGDILMSGEWEDDRLFYYSNKTKTTKKIDMLKLRYRGCIDAMLHTSSFVLLKSFVNENVTFF</sequence>
<dbReference type="Proteomes" id="UP000826271">
    <property type="component" value="Unassembled WGS sequence"/>
</dbReference>
<dbReference type="InterPro" id="IPR013187">
    <property type="entry name" value="F-box-assoc_dom_typ3"/>
</dbReference>
<dbReference type="InterPro" id="IPR001810">
    <property type="entry name" value="F-box_dom"/>
</dbReference>
<feature type="domain" description="F-box" evidence="1">
    <location>
        <begin position="1"/>
        <end position="43"/>
    </location>
</feature>
<dbReference type="Pfam" id="PF08268">
    <property type="entry name" value="FBA_3"/>
    <property type="match status" value="1"/>
</dbReference>
<comment type="caution">
    <text evidence="2">The sequence shown here is derived from an EMBL/GenBank/DDBJ whole genome shotgun (WGS) entry which is preliminary data.</text>
</comment>
<dbReference type="InterPro" id="IPR011043">
    <property type="entry name" value="Gal_Oxase/kelch_b-propeller"/>
</dbReference>
<organism evidence="2 3">
    <name type="scientific">Buddleja alternifolia</name>
    <dbReference type="NCBI Taxonomy" id="168488"/>
    <lineage>
        <taxon>Eukaryota</taxon>
        <taxon>Viridiplantae</taxon>
        <taxon>Streptophyta</taxon>
        <taxon>Embryophyta</taxon>
        <taxon>Tracheophyta</taxon>
        <taxon>Spermatophyta</taxon>
        <taxon>Magnoliopsida</taxon>
        <taxon>eudicotyledons</taxon>
        <taxon>Gunneridae</taxon>
        <taxon>Pentapetalae</taxon>
        <taxon>asterids</taxon>
        <taxon>lamiids</taxon>
        <taxon>Lamiales</taxon>
        <taxon>Scrophulariaceae</taxon>
        <taxon>Buddlejeae</taxon>
        <taxon>Buddleja</taxon>
    </lineage>
</organism>
<name>A0AAV6XCL9_9LAMI</name>
<evidence type="ECO:0000313" key="2">
    <source>
        <dbReference type="EMBL" id="KAG8378372.1"/>
    </source>
</evidence>
<dbReference type="Pfam" id="PF00646">
    <property type="entry name" value="F-box"/>
    <property type="match status" value="1"/>
</dbReference>
<dbReference type="InterPro" id="IPR050796">
    <property type="entry name" value="SCF_F-box_component"/>
</dbReference>
<keyword evidence="3" id="KW-1185">Reference proteome</keyword>
<dbReference type="PROSITE" id="PS50181">
    <property type="entry name" value="FBOX"/>
    <property type="match status" value="1"/>
</dbReference>
<accession>A0AAV6XCL9</accession>
<dbReference type="SUPFAM" id="SSF50965">
    <property type="entry name" value="Galactose oxidase, central domain"/>
    <property type="match status" value="1"/>
</dbReference>
<dbReference type="AlphaFoldDB" id="A0AAV6XCL9"/>
<dbReference type="InterPro" id="IPR017451">
    <property type="entry name" value="F-box-assoc_interact_dom"/>
</dbReference>
<proteinExistence type="predicted"/>
<gene>
    <name evidence="2" type="ORF">BUALT_Bualt08G0130700</name>
</gene>
<dbReference type="InterPro" id="IPR036047">
    <property type="entry name" value="F-box-like_dom_sf"/>
</dbReference>
<dbReference type="EMBL" id="WHWC01000008">
    <property type="protein sequence ID" value="KAG8378372.1"/>
    <property type="molecule type" value="Genomic_DNA"/>
</dbReference>
<dbReference type="PANTHER" id="PTHR31672:SF13">
    <property type="entry name" value="F-BOX PROTEIN CPR30-LIKE"/>
    <property type="match status" value="1"/>
</dbReference>
<dbReference type="NCBIfam" id="TIGR01640">
    <property type="entry name" value="F_box_assoc_1"/>
    <property type="match status" value="1"/>
</dbReference>
<reference evidence="2" key="1">
    <citation type="submission" date="2019-10" db="EMBL/GenBank/DDBJ databases">
        <authorList>
            <person name="Zhang R."/>
            <person name="Pan Y."/>
            <person name="Wang J."/>
            <person name="Ma R."/>
            <person name="Yu S."/>
        </authorList>
    </citation>
    <scope>NUCLEOTIDE SEQUENCE</scope>
    <source>
        <strain evidence="2">LA-IB0</strain>
        <tissue evidence="2">Leaf</tissue>
    </source>
</reference>
<dbReference type="SUPFAM" id="SSF81383">
    <property type="entry name" value="F-box domain"/>
    <property type="match status" value="1"/>
</dbReference>
<evidence type="ECO:0000313" key="3">
    <source>
        <dbReference type="Proteomes" id="UP000826271"/>
    </source>
</evidence>
<evidence type="ECO:0000259" key="1">
    <source>
        <dbReference type="PROSITE" id="PS50181"/>
    </source>
</evidence>
<dbReference type="PANTHER" id="PTHR31672">
    <property type="entry name" value="BNACNNG10540D PROTEIN"/>
    <property type="match status" value="1"/>
</dbReference>